<comment type="caution">
    <text evidence="3">The sequence shown here is derived from an EMBL/GenBank/DDBJ whole genome shotgun (WGS) entry which is preliminary data.</text>
</comment>
<dbReference type="AlphaFoldDB" id="A0AAD3H206"/>
<sequence length="570" mass="63479">MKQHSLFVLSSLIVGARSASLPLRYCHGTSFSCDSDVDCPSSKCTYPFEWTADSIPNQGYNRQVKVFIMMGQSNNVGYGEVGPKETEGTLLNAISNGKYPHLVGSINQETGNVESWSVRNDVRIVYNDNDSERGNVNLKVGWDNHPKRRGYIGPEIQFGHMMGHAYDHPVLIIKVGTGGRSLGWDFLPPDSSRYVAEDRSGGLWSYAGHGECPERSVLNATLATENDCNSCQGNNFNCPVYWASEEECSRCHNSFYAGWQFDEDAKNVKQILSRIDQYVPGYRRQGFDIEGFVFVQGWNDSTNNAQSSKYRENIKRYIEAIDVEYKEYSGSKKFVIATIGHNGYGGFNSRQEEVFEAQTSVDGSRESTFEGKVKVVDSRPFWVDKELSPADSFTHYNNNANSYIRMGEAIGEAMIELLPDRVQTLETPSTSPSISFMPSTSPLPSGSPSDSFNPTTKKPSLGPTIVESCHDSPLRMKVFIENEGKEKIKSCLWAGRVVDKIAERCNLPGVSTHCPISCGTTCKNVDSKARFKVQKPDGTMINRYCSFIAKNPSLRCTFEGVSDTCRETCQ</sequence>
<evidence type="ECO:0000313" key="3">
    <source>
        <dbReference type="EMBL" id="GFH47672.1"/>
    </source>
</evidence>
<evidence type="ECO:0008006" key="5">
    <source>
        <dbReference type="Google" id="ProtNLM"/>
    </source>
</evidence>
<dbReference type="Gene3D" id="3.40.50.1110">
    <property type="entry name" value="SGNH hydrolase"/>
    <property type="match status" value="1"/>
</dbReference>
<dbReference type="Proteomes" id="UP001054902">
    <property type="component" value="Unassembled WGS sequence"/>
</dbReference>
<feature type="signal peptide" evidence="2">
    <location>
        <begin position="1"/>
        <end position="18"/>
    </location>
</feature>
<feature type="chain" id="PRO_5042278341" description="Sialate O-acetylesterase domain-containing protein" evidence="2">
    <location>
        <begin position="19"/>
        <end position="570"/>
    </location>
</feature>
<dbReference type="EMBL" id="BLLK01000023">
    <property type="protein sequence ID" value="GFH47672.1"/>
    <property type="molecule type" value="Genomic_DNA"/>
</dbReference>
<gene>
    <name evidence="3" type="ORF">CTEN210_04148</name>
</gene>
<dbReference type="SUPFAM" id="SSF52266">
    <property type="entry name" value="SGNH hydrolase"/>
    <property type="match status" value="1"/>
</dbReference>
<keyword evidence="4" id="KW-1185">Reference proteome</keyword>
<protein>
    <recommendedName>
        <fullName evidence="5">Sialate O-acetylesterase domain-containing protein</fullName>
    </recommendedName>
</protein>
<feature type="compositionally biased region" description="Low complexity" evidence="1">
    <location>
        <begin position="438"/>
        <end position="451"/>
    </location>
</feature>
<evidence type="ECO:0000256" key="2">
    <source>
        <dbReference type="SAM" id="SignalP"/>
    </source>
</evidence>
<organism evidence="3 4">
    <name type="scientific">Chaetoceros tenuissimus</name>
    <dbReference type="NCBI Taxonomy" id="426638"/>
    <lineage>
        <taxon>Eukaryota</taxon>
        <taxon>Sar</taxon>
        <taxon>Stramenopiles</taxon>
        <taxon>Ochrophyta</taxon>
        <taxon>Bacillariophyta</taxon>
        <taxon>Coscinodiscophyceae</taxon>
        <taxon>Chaetocerotophycidae</taxon>
        <taxon>Chaetocerotales</taxon>
        <taxon>Chaetocerotaceae</taxon>
        <taxon>Chaetoceros</taxon>
    </lineage>
</organism>
<evidence type="ECO:0000313" key="4">
    <source>
        <dbReference type="Proteomes" id="UP001054902"/>
    </source>
</evidence>
<feature type="region of interest" description="Disordered" evidence="1">
    <location>
        <begin position="425"/>
        <end position="464"/>
    </location>
</feature>
<feature type="compositionally biased region" description="Polar residues" evidence="1">
    <location>
        <begin position="425"/>
        <end position="437"/>
    </location>
</feature>
<name>A0AAD3H206_9STRA</name>
<proteinExistence type="predicted"/>
<reference evidence="3 4" key="1">
    <citation type="journal article" date="2021" name="Sci. Rep.">
        <title>The genome of the diatom Chaetoceros tenuissimus carries an ancient integrated fragment of an extant virus.</title>
        <authorList>
            <person name="Hongo Y."/>
            <person name="Kimura K."/>
            <person name="Takaki Y."/>
            <person name="Yoshida Y."/>
            <person name="Baba S."/>
            <person name="Kobayashi G."/>
            <person name="Nagasaki K."/>
            <person name="Hano T."/>
            <person name="Tomaru Y."/>
        </authorList>
    </citation>
    <scope>NUCLEOTIDE SEQUENCE [LARGE SCALE GENOMIC DNA]</scope>
    <source>
        <strain evidence="3 4">NIES-3715</strain>
    </source>
</reference>
<keyword evidence="2" id="KW-0732">Signal</keyword>
<accession>A0AAD3H206</accession>
<dbReference type="InterPro" id="IPR036514">
    <property type="entry name" value="SGNH_hydro_sf"/>
</dbReference>
<evidence type="ECO:0000256" key="1">
    <source>
        <dbReference type="SAM" id="MobiDB-lite"/>
    </source>
</evidence>